<dbReference type="RefSeq" id="WP_069809576.1">
    <property type="nucleotide sequence ID" value="NZ_CP017305.1"/>
</dbReference>
<dbReference type="Proteomes" id="UP000095185">
    <property type="component" value="Chromosome"/>
</dbReference>
<protein>
    <recommendedName>
        <fullName evidence="4">DUF4347 domain-containing protein</fullName>
    </recommendedName>
</protein>
<evidence type="ECO:0000256" key="1">
    <source>
        <dbReference type="SAM" id="SignalP"/>
    </source>
</evidence>
<dbReference type="AlphaFoldDB" id="A0A1D8D0U5"/>
<gene>
    <name evidence="2" type="ORF">BIU88_05960</name>
</gene>
<feature type="chain" id="PRO_5009106618" description="DUF4347 domain-containing protein" evidence="1">
    <location>
        <begin position="33"/>
        <end position="240"/>
    </location>
</feature>
<dbReference type="InterPro" id="IPR045926">
    <property type="entry name" value="DUF6345"/>
</dbReference>
<keyword evidence="1" id="KW-0732">Signal</keyword>
<evidence type="ECO:0000313" key="2">
    <source>
        <dbReference type="EMBL" id="AOS83733.1"/>
    </source>
</evidence>
<reference evidence="2" key="1">
    <citation type="submission" date="2016-09" db="EMBL/GenBank/DDBJ databases">
        <title>Genome sequence of Chlorobaculum limnaeum.</title>
        <authorList>
            <person name="Liu Z."/>
            <person name="Tank M."/>
            <person name="Bryant D.A."/>
        </authorList>
    </citation>
    <scope>NUCLEOTIDE SEQUENCE [LARGE SCALE GENOMIC DNA]</scope>
    <source>
        <strain evidence="2">DSM 1677</strain>
    </source>
</reference>
<keyword evidence="3" id="KW-1185">Reference proteome</keyword>
<dbReference type="KEGG" id="clz:BIU88_05960"/>
<dbReference type="Pfam" id="PF19872">
    <property type="entry name" value="DUF6345"/>
    <property type="match status" value="1"/>
</dbReference>
<accession>A0A1D8D0U5</accession>
<name>A0A1D8D0U5_CHLLM</name>
<evidence type="ECO:0008006" key="4">
    <source>
        <dbReference type="Google" id="ProtNLM"/>
    </source>
</evidence>
<feature type="signal peptide" evidence="1">
    <location>
        <begin position="1"/>
        <end position="32"/>
    </location>
</feature>
<organism evidence="2 3">
    <name type="scientific">Chlorobaculum limnaeum</name>
    <dbReference type="NCBI Taxonomy" id="274537"/>
    <lineage>
        <taxon>Bacteria</taxon>
        <taxon>Pseudomonadati</taxon>
        <taxon>Chlorobiota</taxon>
        <taxon>Chlorobiia</taxon>
        <taxon>Chlorobiales</taxon>
        <taxon>Chlorobiaceae</taxon>
        <taxon>Chlorobaculum</taxon>
    </lineage>
</organism>
<dbReference type="OrthoDB" id="639547at2"/>
<sequence length="240" mass="26896">MDRKPLTSVRSKHLSNLLLLLTLIIPAREVSAVDHWEGGYVGSKTEGDATTPVWNFIKNFTWNQYYWAETFQFDSYNNERVDKMDFAYFVGHGSPWNIKCQSTWLDLSAAGASAHKGWGNSNAEFVTLHACNVVASPLEVADWYSAWTGNDGVFDGVHQVCGFRTGASMSCDQDISEYFGSRVKAGAAVWQAWFDAISLYGDGSERGAAVMYPPCDGDTYAVFSVDPPEEHNWLRIWYQL</sequence>
<dbReference type="EMBL" id="CP017305">
    <property type="protein sequence ID" value="AOS83733.1"/>
    <property type="molecule type" value="Genomic_DNA"/>
</dbReference>
<evidence type="ECO:0000313" key="3">
    <source>
        <dbReference type="Proteomes" id="UP000095185"/>
    </source>
</evidence>
<proteinExistence type="predicted"/>